<sequence>YELTIRLDRQWRQAVAECKVFAARGGSGTGGQTGTTPRPVQTVQRDPNAMQVDRNRGPIRCYNCGQTGHMARVCPQPHQQQTRLMNVWNSGTDEERQELWRMMGRGVQAGGGVACIEEVPAPVPPSSTSTVTQTLAGPFNPQGFQFGQ</sequence>
<keyword evidence="2" id="KW-0863">Zinc-finger</keyword>
<dbReference type="SMART" id="SM00343">
    <property type="entry name" value="ZnF_C2HC"/>
    <property type="match status" value="1"/>
</dbReference>
<gene>
    <name evidence="5" type="ORF">AMATHDRAFT_165496</name>
</gene>
<accession>A0A2A9NAX0</accession>
<evidence type="ECO:0000259" key="4">
    <source>
        <dbReference type="PROSITE" id="PS50158"/>
    </source>
</evidence>
<evidence type="ECO:0000313" key="5">
    <source>
        <dbReference type="EMBL" id="PFH44870.1"/>
    </source>
</evidence>
<feature type="region of interest" description="Disordered" evidence="3">
    <location>
        <begin position="124"/>
        <end position="148"/>
    </location>
</feature>
<feature type="non-terminal residue" evidence="5">
    <location>
        <position position="1"/>
    </location>
</feature>
<evidence type="ECO:0000256" key="1">
    <source>
        <dbReference type="ARBA" id="ARBA00022664"/>
    </source>
</evidence>
<organism evidence="5 6">
    <name type="scientific">Amanita thiersii Skay4041</name>
    <dbReference type="NCBI Taxonomy" id="703135"/>
    <lineage>
        <taxon>Eukaryota</taxon>
        <taxon>Fungi</taxon>
        <taxon>Dikarya</taxon>
        <taxon>Basidiomycota</taxon>
        <taxon>Agaricomycotina</taxon>
        <taxon>Agaricomycetes</taxon>
        <taxon>Agaricomycetidae</taxon>
        <taxon>Agaricales</taxon>
        <taxon>Pluteineae</taxon>
        <taxon>Amanitaceae</taxon>
        <taxon>Amanita</taxon>
    </lineage>
</organism>
<dbReference type="Proteomes" id="UP000242287">
    <property type="component" value="Unassembled WGS sequence"/>
</dbReference>
<keyword evidence="1" id="KW-0507">mRNA processing</keyword>
<dbReference type="AlphaFoldDB" id="A0A2A9NAX0"/>
<proteinExistence type="predicted"/>
<evidence type="ECO:0000256" key="3">
    <source>
        <dbReference type="SAM" id="MobiDB-lite"/>
    </source>
</evidence>
<keyword evidence="2" id="KW-0862">Zinc</keyword>
<dbReference type="SUPFAM" id="SSF57756">
    <property type="entry name" value="Retrovirus zinc finger-like domains"/>
    <property type="match status" value="1"/>
</dbReference>
<dbReference type="InterPro" id="IPR001878">
    <property type="entry name" value="Znf_CCHC"/>
</dbReference>
<dbReference type="InterPro" id="IPR036875">
    <property type="entry name" value="Znf_CCHC_sf"/>
</dbReference>
<dbReference type="PROSITE" id="PS50158">
    <property type="entry name" value="ZF_CCHC"/>
    <property type="match status" value="1"/>
</dbReference>
<keyword evidence="2" id="KW-0479">Metal-binding</keyword>
<dbReference type="EMBL" id="KZ302757">
    <property type="protein sequence ID" value="PFH44870.1"/>
    <property type="molecule type" value="Genomic_DNA"/>
</dbReference>
<reference evidence="5 6" key="1">
    <citation type="submission" date="2014-02" db="EMBL/GenBank/DDBJ databases">
        <title>Transposable element dynamics among asymbiotic and ectomycorrhizal Amanita fungi.</title>
        <authorList>
            <consortium name="DOE Joint Genome Institute"/>
            <person name="Hess J."/>
            <person name="Skrede I."/>
            <person name="Wolfe B."/>
            <person name="LaButti K."/>
            <person name="Ohm R.A."/>
            <person name="Grigoriev I.V."/>
            <person name="Pringle A."/>
        </authorList>
    </citation>
    <scope>NUCLEOTIDE SEQUENCE [LARGE SCALE GENOMIC DNA]</scope>
    <source>
        <strain evidence="5 6">SKay4041</strain>
    </source>
</reference>
<protein>
    <recommendedName>
        <fullName evidence="4">CCHC-type domain-containing protein</fullName>
    </recommendedName>
</protein>
<dbReference type="GO" id="GO:0006397">
    <property type="term" value="P:mRNA processing"/>
    <property type="evidence" value="ECO:0007669"/>
    <property type="project" value="UniProtKB-KW"/>
</dbReference>
<keyword evidence="6" id="KW-1185">Reference proteome</keyword>
<evidence type="ECO:0000256" key="2">
    <source>
        <dbReference type="PROSITE-ProRule" id="PRU00047"/>
    </source>
</evidence>
<dbReference type="Pfam" id="PF00098">
    <property type="entry name" value="zf-CCHC"/>
    <property type="match status" value="1"/>
</dbReference>
<dbReference type="Gene3D" id="4.10.60.10">
    <property type="entry name" value="Zinc finger, CCHC-type"/>
    <property type="match status" value="1"/>
</dbReference>
<name>A0A2A9NAX0_9AGAR</name>
<dbReference type="GO" id="GO:0003676">
    <property type="term" value="F:nucleic acid binding"/>
    <property type="evidence" value="ECO:0007669"/>
    <property type="project" value="InterPro"/>
</dbReference>
<dbReference type="OrthoDB" id="8026949at2759"/>
<dbReference type="GO" id="GO:0008270">
    <property type="term" value="F:zinc ion binding"/>
    <property type="evidence" value="ECO:0007669"/>
    <property type="project" value="UniProtKB-KW"/>
</dbReference>
<feature type="domain" description="CCHC-type" evidence="4">
    <location>
        <begin position="60"/>
        <end position="76"/>
    </location>
</feature>
<evidence type="ECO:0000313" key="6">
    <source>
        <dbReference type="Proteomes" id="UP000242287"/>
    </source>
</evidence>